<keyword evidence="3" id="KW-0732">Signal</keyword>
<dbReference type="PROSITE" id="PS51318">
    <property type="entry name" value="TAT"/>
    <property type="match status" value="1"/>
</dbReference>
<evidence type="ECO:0000256" key="2">
    <source>
        <dbReference type="ARBA" id="ARBA00022448"/>
    </source>
</evidence>
<name>A0AAU7MBK0_9ACTN</name>
<dbReference type="AlphaFoldDB" id="A0AAU7MBK0"/>
<proteinExistence type="inferred from homology"/>
<dbReference type="Pfam" id="PF01547">
    <property type="entry name" value="SBP_bac_1"/>
    <property type="match status" value="1"/>
</dbReference>
<dbReference type="EMBL" id="CP159342">
    <property type="protein sequence ID" value="XCH75633.1"/>
    <property type="molecule type" value="Genomic_DNA"/>
</dbReference>
<gene>
    <name evidence="5" type="ORF">ABUL08_05965</name>
    <name evidence="4" type="ORF">VK199_05920</name>
</gene>
<dbReference type="RefSeq" id="WP_350935283.1">
    <property type="nucleotide sequence ID" value="NZ_CP157762.1"/>
</dbReference>
<evidence type="ECO:0000256" key="3">
    <source>
        <dbReference type="ARBA" id="ARBA00022729"/>
    </source>
</evidence>
<reference evidence="4" key="1">
    <citation type="submission" date="2024-01" db="EMBL/GenBank/DDBJ databases">
        <title>The genome sequence of Micromonospora mangrovi CCTCC AA 2012012.</title>
        <authorList>
            <person name="Gao J."/>
        </authorList>
    </citation>
    <scope>NUCLEOTIDE SEQUENCE</scope>
    <source>
        <strain evidence="4">CCTCC AA 2012012</strain>
    </source>
</reference>
<dbReference type="EMBL" id="CP157762">
    <property type="protein sequence ID" value="XBP94930.1"/>
    <property type="molecule type" value="Genomic_DNA"/>
</dbReference>
<accession>A0AAU7MBK0</accession>
<dbReference type="PANTHER" id="PTHR43649:SF34">
    <property type="entry name" value="ABC TRANSPORTER PERIPLASMIC-BINDING PROTEIN YCJN-RELATED"/>
    <property type="match status" value="1"/>
</dbReference>
<dbReference type="InterPro" id="IPR006059">
    <property type="entry name" value="SBP"/>
</dbReference>
<organism evidence="4">
    <name type="scientific">Micromonospora sp. CCTCC AA 2012012</name>
    <dbReference type="NCBI Taxonomy" id="3111921"/>
    <lineage>
        <taxon>Bacteria</taxon>
        <taxon>Bacillati</taxon>
        <taxon>Actinomycetota</taxon>
        <taxon>Actinomycetes</taxon>
        <taxon>Micromonosporales</taxon>
        <taxon>Micromonosporaceae</taxon>
        <taxon>Micromonospora</taxon>
    </lineage>
</organism>
<evidence type="ECO:0000256" key="1">
    <source>
        <dbReference type="ARBA" id="ARBA00008520"/>
    </source>
</evidence>
<sequence length="442" mass="46599">MAPRVSPTAIGGWNRRGFLGLAGGAGAAALLGTAACGAGGGSGTGSSDAKTLTVACEGGGKIELQPVVDKFKQDTGTVVTLVELPYDGLFNRLTSELASGKPSFDVCAVDAVWIPLLANKLAALDGLFTPEVKNDLFPALVAEAQSDGHFIGMPVWTNSEILFYRKDLFEDPKEKAAFARKYGYPLAPPTTWQQFTDIATFFTRPDQKLYGTDVKGAVETEWLAHVLQAGSPGVVLDDNGTVIVDNAQHLAALTFYADLNNKQKVAPAGAAQTDWNAAQNLFNQGQTAMTRFWAHAYRQIPKDAKVAGKVGAAPMIGGTAGVAGIPGPWYLSAPKGGAKADLAQQFIKAAYDTNALSIETSLGLAARKSAYQQYADKPGYESFGPLLSTLNASATRARPASPHWQRIVDSVLVPTIQKALTPGADYAALLKAARTQIEGIIK</sequence>
<evidence type="ECO:0000313" key="4">
    <source>
        <dbReference type="EMBL" id="XBP94930.1"/>
    </source>
</evidence>
<dbReference type="InterPro" id="IPR006311">
    <property type="entry name" value="TAT_signal"/>
</dbReference>
<evidence type="ECO:0000313" key="5">
    <source>
        <dbReference type="EMBL" id="XCH75633.1"/>
    </source>
</evidence>
<dbReference type="PANTHER" id="PTHR43649">
    <property type="entry name" value="ARABINOSE-BINDING PROTEIN-RELATED"/>
    <property type="match status" value="1"/>
</dbReference>
<dbReference type="CDD" id="cd13585">
    <property type="entry name" value="PBP2_TMBP_like"/>
    <property type="match status" value="1"/>
</dbReference>
<protein>
    <submittedName>
        <fullName evidence="4">Sugar ABC transporter substrate-binding protein</fullName>
    </submittedName>
</protein>
<keyword evidence="2" id="KW-0813">Transport</keyword>
<dbReference type="InterPro" id="IPR050490">
    <property type="entry name" value="Bact_solute-bd_prot1"/>
</dbReference>
<comment type="similarity">
    <text evidence="1">Belongs to the bacterial solute-binding protein 1 family.</text>
</comment>
<dbReference type="SUPFAM" id="SSF53850">
    <property type="entry name" value="Periplasmic binding protein-like II"/>
    <property type="match status" value="1"/>
</dbReference>
<reference evidence="5" key="2">
    <citation type="submission" date="2024-06" db="EMBL/GenBank/DDBJ databases">
        <title>Micromonospora mangrovi CCTCC AA 2012012 genome sequences.</title>
        <authorList>
            <person name="Gao J."/>
        </authorList>
    </citation>
    <scope>NUCLEOTIDE SEQUENCE</scope>
    <source>
        <strain evidence="5">CCTCC AA 2012012</strain>
    </source>
</reference>
<dbReference type="Gene3D" id="3.40.190.10">
    <property type="entry name" value="Periplasmic binding protein-like II"/>
    <property type="match status" value="2"/>
</dbReference>